<dbReference type="AlphaFoldDB" id="S9S6E1"/>
<dbReference type="eggNOG" id="COG4233">
    <property type="taxonomic scope" value="Bacteria"/>
</dbReference>
<dbReference type="STRING" id="1123360.thalar_00337"/>
<keyword evidence="3" id="KW-1185">Reference proteome</keyword>
<reference evidence="3" key="1">
    <citation type="journal article" date="2013" name="Stand. Genomic Sci.">
        <title>Genome sequence of the Litoreibacter arenae type strain (DSM 19593(T)), a member of the Roseobacter clade isolated from sea sand.</title>
        <authorList>
            <person name="Riedel T."/>
            <person name="Fiebig A."/>
            <person name="Petersen J."/>
            <person name="Gronow S."/>
            <person name="Kyrpides N.C."/>
            <person name="Goker M."/>
            <person name="Klenk H.P."/>
        </authorList>
    </citation>
    <scope>NUCLEOTIDE SEQUENCE [LARGE SCALE GENOMIC DNA]</scope>
    <source>
        <strain evidence="3">DSM 19593</strain>
    </source>
</reference>
<dbReference type="RefSeq" id="WP_021101278.1">
    <property type="nucleotide sequence ID" value="NZ_KE557310.1"/>
</dbReference>
<gene>
    <name evidence="2" type="ORF">thalar_00337</name>
</gene>
<name>S9S6E1_9RHOB</name>
<dbReference type="EMBL" id="AONI01000005">
    <property type="protein sequence ID" value="EPX81779.1"/>
    <property type="molecule type" value="Genomic_DNA"/>
</dbReference>
<evidence type="ECO:0000259" key="1">
    <source>
        <dbReference type="Pfam" id="PF11412"/>
    </source>
</evidence>
<accession>S9S6E1</accession>
<dbReference type="HOGENOM" id="CLU_047910_1_0_5"/>
<sequence>MAPNWPLGGGHSSGSEAAGGNCVSVSLKREFIVTCEAAIDVGMIRNHLALFFAAYLSLPGPAAAQVVANDASDVVQVTVMPGWREADGTHIAALKFDLAPGWKTFWRTPGDAGVPTRMSWAGSKNLGEARILWPTPKVFRQNGLRSIGYRDQVVVPLAFHAATNGPIVIDGHLDFGVCAEICLPVSLDLDLLLPPDQKDNVEEISAAMHARPMTAPEAQVRRIACKVFHNGDRARIEVEIEMPPLDGLSEALVIEAANPALWIGEPMLSRKGDTLRGVAEIAHRDETPFRLDMDQIRMMVLTTQAAVDIQGCR</sequence>
<dbReference type="Pfam" id="PF11412">
    <property type="entry name" value="DsbD_N"/>
    <property type="match status" value="1"/>
</dbReference>
<feature type="domain" description="Thiol:disulfide interchange protein DsbD N-terminal" evidence="1">
    <location>
        <begin position="86"/>
        <end position="191"/>
    </location>
</feature>
<dbReference type="InterPro" id="IPR028250">
    <property type="entry name" value="DsbDN"/>
</dbReference>
<evidence type="ECO:0000313" key="3">
    <source>
        <dbReference type="Proteomes" id="UP000015351"/>
    </source>
</evidence>
<organism evidence="2 3">
    <name type="scientific">Litoreibacter arenae DSM 19593</name>
    <dbReference type="NCBI Taxonomy" id="1123360"/>
    <lineage>
        <taxon>Bacteria</taxon>
        <taxon>Pseudomonadati</taxon>
        <taxon>Pseudomonadota</taxon>
        <taxon>Alphaproteobacteria</taxon>
        <taxon>Rhodobacterales</taxon>
        <taxon>Roseobacteraceae</taxon>
        <taxon>Litoreibacter</taxon>
    </lineage>
</organism>
<dbReference type="Proteomes" id="UP000015351">
    <property type="component" value="Unassembled WGS sequence"/>
</dbReference>
<comment type="caution">
    <text evidence="2">The sequence shown here is derived from an EMBL/GenBank/DDBJ whole genome shotgun (WGS) entry which is preliminary data.</text>
</comment>
<proteinExistence type="predicted"/>
<evidence type="ECO:0000313" key="2">
    <source>
        <dbReference type="EMBL" id="EPX81779.1"/>
    </source>
</evidence>
<protein>
    <recommendedName>
        <fullName evidence="1">Thiol:disulfide interchange protein DsbD N-terminal domain-containing protein</fullName>
    </recommendedName>
</protein>